<accession>A0A0G4I9A0</accession>
<evidence type="ECO:0000259" key="2">
    <source>
        <dbReference type="Pfam" id="PF04187"/>
    </source>
</evidence>
<protein>
    <recommendedName>
        <fullName evidence="2">Haem-binding uptake Tiki superfamily ChaN domain-containing protein</fullName>
    </recommendedName>
</protein>
<dbReference type="PhylomeDB" id="A0A0G4I9A0"/>
<dbReference type="SUPFAM" id="SSF159501">
    <property type="entry name" value="EreA/ChaN-like"/>
    <property type="match status" value="1"/>
</dbReference>
<feature type="region of interest" description="Disordered" evidence="1">
    <location>
        <begin position="447"/>
        <end position="466"/>
    </location>
</feature>
<organism evidence="3">
    <name type="scientific">Chromera velia CCMP2878</name>
    <dbReference type="NCBI Taxonomy" id="1169474"/>
    <lineage>
        <taxon>Eukaryota</taxon>
        <taxon>Sar</taxon>
        <taxon>Alveolata</taxon>
        <taxon>Colpodellida</taxon>
        <taxon>Chromeraceae</taxon>
        <taxon>Chromera</taxon>
    </lineage>
</organism>
<name>A0A0G4I9A0_9ALVE</name>
<gene>
    <name evidence="3" type="ORF">Cvel_2038</name>
</gene>
<dbReference type="InterPro" id="IPR007314">
    <property type="entry name" value="Cofac_haem-bd_dom"/>
</dbReference>
<feature type="domain" description="Haem-binding uptake Tiki superfamily ChaN" evidence="2">
    <location>
        <begin position="167"/>
        <end position="382"/>
    </location>
</feature>
<proteinExistence type="predicted"/>
<sequence length="466" mass="50823">MSRRRTMPTDRDPMRCGALTATRLFYLLLIAARSSLRCLAFSVPPPLWSARPSHPPSPSLSAVSPQEETATALALQSESRRDRVTRAVGHSAAAAAASSLQLLSGTAGTSGSPRLFLPPQAAAESQSRAPSLDGYKAFRLLQPQGDGESPSLRALDTSELESFIKAAAQPNSMVFLGEHHNRKEDHELQAQLVDLLAMEAKSKGLPFAVGFEQVETPFQKVLDQFGVGKLSLEGLEDKTEWKVRWQWPFELYTPIFDRLRGRRIPLLALNPSDADTETVMVRGFPGLSQAKLRELMPDSKGFAEQAKQPGFRQYTTEVILSSYGAHVQMGVLGDSPDPKNFFAARVLRDEAMAARGVEFVKSNPGGVVAMLMGGDHVKFRFGSSDRALRMGRDGFGLKDFQVTSVMLNPTSEDSVSSRRRQLRLSLTEESPFLPLADLLIFNSDKAPPGFSVSPPPVETPKVGASS</sequence>
<dbReference type="Pfam" id="PF04187">
    <property type="entry name" value="Cofac_haem_bdg"/>
    <property type="match status" value="1"/>
</dbReference>
<dbReference type="AlphaFoldDB" id="A0A0G4I9A0"/>
<evidence type="ECO:0000256" key="1">
    <source>
        <dbReference type="SAM" id="MobiDB-lite"/>
    </source>
</evidence>
<evidence type="ECO:0000313" key="3">
    <source>
        <dbReference type="EMBL" id="CEM53734.1"/>
    </source>
</evidence>
<dbReference type="EMBL" id="CDMZ01005721">
    <property type="protein sequence ID" value="CEM53734.1"/>
    <property type="molecule type" value="Genomic_DNA"/>
</dbReference>
<reference evidence="3" key="1">
    <citation type="submission" date="2014-11" db="EMBL/GenBank/DDBJ databases">
        <authorList>
            <person name="Otto D Thomas"/>
            <person name="Naeem Raeece"/>
        </authorList>
    </citation>
    <scope>NUCLEOTIDE SEQUENCE</scope>
</reference>
<dbReference type="Gene3D" id="3.40.50.11550">
    <property type="match status" value="1"/>
</dbReference>
<dbReference type="VEuPathDB" id="CryptoDB:Cvel_2038"/>
<dbReference type="CDD" id="cd14727">
    <property type="entry name" value="ChanN-like"/>
    <property type="match status" value="1"/>
</dbReference>